<proteinExistence type="predicted"/>
<evidence type="ECO:0000313" key="2">
    <source>
        <dbReference type="Proteomes" id="UP001610818"/>
    </source>
</evidence>
<organism evidence="1 2">
    <name type="scientific">Streptomyces longisporoflavus</name>
    <dbReference type="NCBI Taxonomy" id="28044"/>
    <lineage>
        <taxon>Bacteria</taxon>
        <taxon>Bacillati</taxon>
        <taxon>Actinomycetota</taxon>
        <taxon>Actinomycetes</taxon>
        <taxon>Kitasatosporales</taxon>
        <taxon>Streptomycetaceae</taxon>
        <taxon>Streptomyces</taxon>
    </lineage>
</organism>
<accession>A0ABW7R5W3</accession>
<reference evidence="1 2" key="1">
    <citation type="submission" date="2024-10" db="EMBL/GenBank/DDBJ databases">
        <title>The Natural Products Discovery Center: Release of the First 8490 Sequenced Strains for Exploring Actinobacteria Biosynthetic Diversity.</title>
        <authorList>
            <person name="Kalkreuter E."/>
            <person name="Kautsar S.A."/>
            <person name="Yang D."/>
            <person name="Bader C.D."/>
            <person name="Teijaro C.N."/>
            <person name="Fluegel L."/>
            <person name="Davis C.M."/>
            <person name="Simpson J.R."/>
            <person name="Lauterbach L."/>
            <person name="Steele A.D."/>
            <person name="Gui C."/>
            <person name="Meng S."/>
            <person name="Li G."/>
            <person name="Viehrig K."/>
            <person name="Ye F."/>
            <person name="Su P."/>
            <person name="Kiefer A.F."/>
            <person name="Nichols A."/>
            <person name="Cepeda A.J."/>
            <person name="Yan W."/>
            <person name="Fan B."/>
            <person name="Jiang Y."/>
            <person name="Adhikari A."/>
            <person name="Zheng C.-J."/>
            <person name="Schuster L."/>
            <person name="Cowan T.M."/>
            <person name="Smanski M.J."/>
            <person name="Chevrette M.G."/>
            <person name="De Carvalho L.P.S."/>
            <person name="Shen B."/>
        </authorList>
    </citation>
    <scope>NUCLEOTIDE SEQUENCE [LARGE SCALE GENOMIC DNA]</scope>
    <source>
        <strain evidence="1 2">NPDC017990</strain>
    </source>
</reference>
<dbReference type="EMBL" id="JBIRGQ010000014">
    <property type="protein sequence ID" value="MFH8551685.1"/>
    <property type="molecule type" value="Genomic_DNA"/>
</dbReference>
<name>A0ABW7R5W3_9ACTN</name>
<keyword evidence="2" id="KW-1185">Reference proteome</keyword>
<dbReference type="Proteomes" id="UP001610818">
    <property type="component" value="Unassembled WGS sequence"/>
</dbReference>
<evidence type="ECO:0000313" key="1">
    <source>
        <dbReference type="EMBL" id="MFH8551685.1"/>
    </source>
</evidence>
<protein>
    <submittedName>
        <fullName evidence="1">Uncharacterized protein</fullName>
    </submittedName>
</protein>
<dbReference type="RefSeq" id="WP_397718727.1">
    <property type="nucleotide sequence ID" value="NZ_JBIRGN010000014.1"/>
</dbReference>
<comment type="caution">
    <text evidence="1">The sequence shown here is derived from an EMBL/GenBank/DDBJ whole genome shotgun (WGS) entry which is preliminary data.</text>
</comment>
<sequence>MVDNAVQNVVTAAKDAPETVQKLTSSNDPKEAKLGNALSDLVDKLPIGGTGFSGNPLG</sequence>
<gene>
    <name evidence="1" type="ORF">ACH4F9_42585</name>
</gene>